<organism evidence="5 6">
    <name type="scientific">Rotaria magnacalcarata</name>
    <dbReference type="NCBI Taxonomy" id="392030"/>
    <lineage>
        <taxon>Eukaryota</taxon>
        <taxon>Metazoa</taxon>
        <taxon>Spiralia</taxon>
        <taxon>Gnathifera</taxon>
        <taxon>Rotifera</taxon>
        <taxon>Eurotatoria</taxon>
        <taxon>Bdelloidea</taxon>
        <taxon>Philodinida</taxon>
        <taxon>Philodinidae</taxon>
        <taxon>Rotaria</taxon>
    </lineage>
</organism>
<evidence type="ECO:0000313" key="6">
    <source>
        <dbReference type="Proteomes" id="UP000663866"/>
    </source>
</evidence>
<dbReference type="EMBL" id="CAJOBG010008713">
    <property type="protein sequence ID" value="CAF4250267.1"/>
    <property type="molecule type" value="Genomic_DNA"/>
</dbReference>
<sequence>KAVSRSLKTVRTALMTRFVPSNLGFNHITQQETIDQNTSTMARRLMCDAKSNTAIVVIDGTYLYIQKSRNNEFQRKPFNLYKKRSLLKPMIIVSTTGYVIACIDPFCSSYSNNDASIMDNILHRNTENILNWLKKDDIVVVDRGFRDSVHTMESLDLNVVLPPFLNARRQFTTSEVNQSKYVTKRNNLKESSTKWHAMDRIDIIEEFPILSEDEIVNDITLGTFQLKRARSYAEENASTTDLTGSVNYTIHRCQEFPDIIRAPTQSAHVSRAQYHPTIRFTREEILDWWRDCTAGNSVIGCCSHIASAICFLSFERWQTQSRSRPSGTFINFVADAAAQQELSDSTNDDEDEDDDED</sequence>
<dbReference type="AlphaFoldDB" id="A0A820EQ57"/>
<comment type="caution">
    <text evidence="5">The sequence shown here is derived from an EMBL/GenBank/DDBJ whole genome shotgun (WGS) entry which is preliminary data.</text>
</comment>
<dbReference type="Proteomes" id="UP000663866">
    <property type="component" value="Unassembled WGS sequence"/>
</dbReference>
<evidence type="ECO:0000256" key="1">
    <source>
        <dbReference type="ARBA" id="ARBA00001968"/>
    </source>
</evidence>
<feature type="domain" description="DDE Tnp4" evidence="4">
    <location>
        <begin position="58"/>
        <end position="185"/>
    </location>
</feature>
<gene>
    <name evidence="5" type="ORF">OVN521_LOCUS28983</name>
</gene>
<dbReference type="GO" id="GO:0046872">
    <property type="term" value="F:metal ion binding"/>
    <property type="evidence" value="ECO:0007669"/>
    <property type="project" value="UniProtKB-KW"/>
</dbReference>
<evidence type="ECO:0000259" key="4">
    <source>
        <dbReference type="Pfam" id="PF13359"/>
    </source>
</evidence>
<comment type="cofactor">
    <cofactor evidence="1">
        <name>a divalent metal cation</name>
        <dbReference type="ChEBI" id="CHEBI:60240"/>
    </cofactor>
</comment>
<evidence type="ECO:0000256" key="3">
    <source>
        <dbReference type="SAM" id="MobiDB-lite"/>
    </source>
</evidence>
<keyword evidence="6" id="KW-1185">Reference proteome</keyword>
<evidence type="ECO:0000256" key="2">
    <source>
        <dbReference type="ARBA" id="ARBA00022723"/>
    </source>
</evidence>
<feature type="region of interest" description="Disordered" evidence="3">
    <location>
        <begin position="337"/>
        <end position="357"/>
    </location>
</feature>
<dbReference type="InterPro" id="IPR027806">
    <property type="entry name" value="HARBI1_dom"/>
</dbReference>
<name>A0A820EQ57_9BILA</name>
<proteinExistence type="predicted"/>
<reference evidence="5" key="1">
    <citation type="submission" date="2021-02" db="EMBL/GenBank/DDBJ databases">
        <authorList>
            <person name="Nowell W R."/>
        </authorList>
    </citation>
    <scope>NUCLEOTIDE SEQUENCE</scope>
</reference>
<feature type="compositionally biased region" description="Acidic residues" evidence="3">
    <location>
        <begin position="346"/>
        <end position="357"/>
    </location>
</feature>
<accession>A0A820EQ57</accession>
<dbReference type="Pfam" id="PF13359">
    <property type="entry name" value="DDE_Tnp_4"/>
    <property type="match status" value="1"/>
</dbReference>
<protein>
    <recommendedName>
        <fullName evidence="4">DDE Tnp4 domain-containing protein</fullName>
    </recommendedName>
</protein>
<feature type="non-terminal residue" evidence="5">
    <location>
        <position position="1"/>
    </location>
</feature>
<evidence type="ECO:0000313" key="5">
    <source>
        <dbReference type="EMBL" id="CAF4250267.1"/>
    </source>
</evidence>
<keyword evidence="2" id="KW-0479">Metal-binding</keyword>